<evidence type="ECO:0000313" key="1">
    <source>
        <dbReference type="EMBL" id="MCI3279167.1"/>
    </source>
</evidence>
<dbReference type="Proteomes" id="UP001165269">
    <property type="component" value="Unassembled WGS sequence"/>
</dbReference>
<protein>
    <submittedName>
        <fullName evidence="1">Uncharacterized protein</fullName>
    </submittedName>
</protein>
<sequence>MPEPIDILEAAFAAPAADIGPTSPRDQLRAAAEHLRRQDGFVNGELCLWFADTAMLHAPDEAGKTCERDGDTWPCHDVKAAQKVAFALGIGDEPWGFPHA</sequence>
<comment type="caution">
    <text evidence="1">The sequence shown here is derived from an EMBL/GenBank/DDBJ whole genome shotgun (WGS) entry which is preliminary data.</text>
</comment>
<gene>
    <name evidence="1" type="ORF">MQP27_49700</name>
</gene>
<reference evidence="1" key="1">
    <citation type="submission" date="2022-03" db="EMBL/GenBank/DDBJ databases">
        <title>Streptomyces 7R015 and 7R016 isolated from Barleria lupulina in Thailand.</title>
        <authorList>
            <person name="Kanchanasin P."/>
            <person name="Phongsopitanun W."/>
            <person name="Tanasupawat S."/>
        </authorList>
    </citation>
    <scope>NUCLEOTIDE SEQUENCE</scope>
    <source>
        <strain evidence="1">7R015</strain>
    </source>
</reference>
<keyword evidence="2" id="KW-1185">Reference proteome</keyword>
<organism evidence="1 2">
    <name type="scientific">Streptomyces cylindrosporus</name>
    <dbReference type="NCBI Taxonomy" id="2927583"/>
    <lineage>
        <taxon>Bacteria</taxon>
        <taxon>Bacillati</taxon>
        <taxon>Actinomycetota</taxon>
        <taxon>Actinomycetes</taxon>
        <taxon>Kitasatosporales</taxon>
        <taxon>Streptomycetaceae</taxon>
        <taxon>Streptomyces</taxon>
    </lineage>
</organism>
<evidence type="ECO:0000313" key="2">
    <source>
        <dbReference type="Proteomes" id="UP001165269"/>
    </source>
</evidence>
<proteinExistence type="predicted"/>
<name>A0ABS9YPM3_9ACTN</name>
<dbReference type="EMBL" id="JALDAY010000024">
    <property type="protein sequence ID" value="MCI3279167.1"/>
    <property type="molecule type" value="Genomic_DNA"/>
</dbReference>
<accession>A0ABS9YPM3</accession>
<dbReference type="RefSeq" id="WP_242778896.1">
    <property type="nucleotide sequence ID" value="NZ_JALDAY010000024.1"/>
</dbReference>